<comment type="caution">
    <text evidence="2">The sequence shown here is derived from an EMBL/GenBank/DDBJ whole genome shotgun (WGS) entry which is preliminary data.</text>
</comment>
<dbReference type="EMBL" id="JBHTJH010000001">
    <property type="protein sequence ID" value="MFD0860803.1"/>
    <property type="molecule type" value="Genomic_DNA"/>
</dbReference>
<feature type="domain" description="DUF7033" evidence="1">
    <location>
        <begin position="95"/>
        <end position="183"/>
    </location>
</feature>
<evidence type="ECO:0000313" key="3">
    <source>
        <dbReference type="Proteomes" id="UP001596978"/>
    </source>
</evidence>
<evidence type="ECO:0000259" key="1">
    <source>
        <dbReference type="Pfam" id="PF23019"/>
    </source>
</evidence>
<dbReference type="RefSeq" id="WP_386402619.1">
    <property type="nucleotide sequence ID" value="NZ_JBHTJH010000001.1"/>
</dbReference>
<dbReference type="Pfam" id="PF23019">
    <property type="entry name" value="DUF7033"/>
    <property type="match status" value="1"/>
</dbReference>
<dbReference type="Proteomes" id="UP001596978">
    <property type="component" value="Unassembled WGS sequence"/>
</dbReference>
<dbReference type="InterPro" id="IPR054297">
    <property type="entry name" value="DUF7033"/>
</dbReference>
<organism evidence="2 3">
    <name type="scientific">Sungkyunkwania multivorans</name>
    <dbReference type="NCBI Taxonomy" id="1173618"/>
    <lineage>
        <taxon>Bacteria</taxon>
        <taxon>Pseudomonadati</taxon>
        <taxon>Bacteroidota</taxon>
        <taxon>Flavobacteriia</taxon>
        <taxon>Flavobacteriales</taxon>
        <taxon>Flavobacteriaceae</taxon>
        <taxon>Sungkyunkwania</taxon>
    </lineage>
</organism>
<keyword evidence="3" id="KW-1185">Reference proteome</keyword>
<name>A0ABW3CSQ8_9FLAO</name>
<accession>A0ABW3CSQ8</accession>
<protein>
    <submittedName>
        <fullName evidence="2">Polysaccharide deacetylase family protein</fullName>
    </submittedName>
</protein>
<proteinExistence type="predicted"/>
<dbReference type="CDD" id="cd10931">
    <property type="entry name" value="CE4_u7"/>
    <property type="match status" value="1"/>
</dbReference>
<gene>
    <name evidence="2" type="ORF">ACFQ1M_01175</name>
</gene>
<evidence type="ECO:0000313" key="2">
    <source>
        <dbReference type="EMBL" id="MFD0860803.1"/>
    </source>
</evidence>
<sequence>MLLVYTHKITPRFSYIFKQLFERVLCVDVGFTTVIEEFIAHSGPKMTYTKQPLGNELYVRSHDLLYQQGITDLTINVQDWEGIPCFFSAGEQSSLPYDIFSASFYLLSRYEEYLPHVKDEHQRFPVTESLAYKHEFIEIPLVDVWAQRFKKLLIQKFPEMEFGERTFEFMPIIDVPSAFAYKKKGLLRSLGGTFQDLFRFKFQKVWYRYKVLFGIERDPFDNFTRFIALNQTFNIKALYFFLVGDFSTYDHNISANKPKFRSLIKSVSDYSEVSLMISYEAATQLELLKTERKRLSEIVHRPIQKARLHYNRLKIPESYRNMVDAEITEDYSMMYPHTFGFRASTCTPFLFYDIGAEIQLPIKIFPVCLEDKTFALMKDLDLVREQFIYMGEMVEKLHGTFSPVFHNYTIGPLEEWMGWRNIYKEVIKRFSA</sequence>
<reference evidence="3" key="1">
    <citation type="journal article" date="2019" name="Int. J. Syst. Evol. Microbiol.">
        <title>The Global Catalogue of Microorganisms (GCM) 10K type strain sequencing project: providing services to taxonomists for standard genome sequencing and annotation.</title>
        <authorList>
            <consortium name="The Broad Institute Genomics Platform"/>
            <consortium name="The Broad Institute Genome Sequencing Center for Infectious Disease"/>
            <person name="Wu L."/>
            <person name="Ma J."/>
        </authorList>
    </citation>
    <scope>NUCLEOTIDE SEQUENCE [LARGE SCALE GENOMIC DNA]</scope>
    <source>
        <strain evidence="3">CCUG 62952</strain>
    </source>
</reference>